<dbReference type="AlphaFoldDB" id="A0A2B7WN31"/>
<dbReference type="Proteomes" id="UP000224080">
    <property type="component" value="Unassembled WGS sequence"/>
</dbReference>
<gene>
    <name evidence="1" type="ORF">GX51_07006</name>
</gene>
<name>A0A2B7WN31_9EURO</name>
<dbReference type="EMBL" id="PDNC01000129">
    <property type="protein sequence ID" value="PGG98032.1"/>
    <property type="molecule type" value="Genomic_DNA"/>
</dbReference>
<evidence type="ECO:0000313" key="1">
    <source>
        <dbReference type="EMBL" id="PGG98032.1"/>
    </source>
</evidence>
<comment type="caution">
    <text evidence="1">The sequence shown here is derived from an EMBL/GenBank/DDBJ whole genome shotgun (WGS) entry which is preliminary data.</text>
</comment>
<proteinExistence type="predicted"/>
<protein>
    <submittedName>
        <fullName evidence="1">Uncharacterized protein</fullName>
    </submittedName>
</protein>
<dbReference type="STRING" id="2060905.A0A2B7WN31"/>
<sequence>MARIIFTGAVQQATGTEVASRTVGVSATTAMQASAQKEQQQQQQKQAQAQGMKQDQSLALVQIMLHAS</sequence>
<accession>A0A2B7WN31</accession>
<evidence type="ECO:0000313" key="2">
    <source>
        <dbReference type="Proteomes" id="UP000224080"/>
    </source>
</evidence>
<feature type="non-terminal residue" evidence="1">
    <location>
        <position position="68"/>
    </location>
</feature>
<organism evidence="1 2">
    <name type="scientific">Blastomyces parvus</name>
    <dbReference type="NCBI Taxonomy" id="2060905"/>
    <lineage>
        <taxon>Eukaryota</taxon>
        <taxon>Fungi</taxon>
        <taxon>Dikarya</taxon>
        <taxon>Ascomycota</taxon>
        <taxon>Pezizomycotina</taxon>
        <taxon>Eurotiomycetes</taxon>
        <taxon>Eurotiomycetidae</taxon>
        <taxon>Onygenales</taxon>
        <taxon>Ajellomycetaceae</taxon>
        <taxon>Blastomyces</taxon>
    </lineage>
</organism>
<keyword evidence="2" id="KW-1185">Reference proteome</keyword>
<reference evidence="1 2" key="1">
    <citation type="submission" date="2017-10" db="EMBL/GenBank/DDBJ databases">
        <title>Comparative genomics in systemic dimorphic fungi from Ajellomycetaceae.</title>
        <authorList>
            <person name="Munoz J.F."/>
            <person name="Mcewen J.G."/>
            <person name="Clay O.K."/>
            <person name="Cuomo C.A."/>
        </authorList>
    </citation>
    <scope>NUCLEOTIDE SEQUENCE [LARGE SCALE GENOMIC DNA]</scope>
    <source>
        <strain evidence="1 2">UAMH130</strain>
    </source>
</reference>